<proteinExistence type="inferred from homology"/>
<evidence type="ECO:0000313" key="6">
    <source>
        <dbReference type="Proteomes" id="UP000316770"/>
    </source>
</evidence>
<feature type="domain" description="PDZ" evidence="4">
    <location>
        <begin position="468"/>
        <end position="551"/>
    </location>
</feature>
<dbReference type="GO" id="GO:0004252">
    <property type="term" value="F:serine-type endopeptidase activity"/>
    <property type="evidence" value="ECO:0007669"/>
    <property type="project" value="InterPro"/>
</dbReference>
<reference evidence="5 6" key="1">
    <citation type="submission" date="2019-02" db="EMBL/GenBank/DDBJ databases">
        <title>Deep-cultivation of Planctomycetes and their phenomic and genomic characterization uncovers novel biology.</title>
        <authorList>
            <person name="Wiegand S."/>
            <person name="Jogler M."/>
            <person name="Boedeker C."/>
            <person name="Pinto D."/>
            <person name="Vollmers J."/>
            <person name="Rivas-Marin E."/>
            <person name="Kohn T."/>
            <person name="Peeters S.H."/>
            <person name="Heuer A."/>
            <person name="Rast P."/>
            <person name="Oberbeckmann S."/>
            <person name="Bunk B."/>
            <person name="Jeske O."/>
            <person name="Meyerdierks A."/>
            <person name="Storesund J.E."/>
            <person name="Kallscheuer N."/>
            <person name="Luecker S."/>
            <person name="Lage O.M."/>
            <person name="Pohl T."/>
            <person name="Merkel B.J."/>
            <person name="Hornburger P."/>
            <person name="Mueller R.-W."/>
            <person name="Bruemmer F."/>
            <person name="Labrenz M."/>
            <person name="Spormann A.M."/>
            <person name="Op den Camp H."/>
            <person name="Overmann J."/>
            <person name="Amann R."/>
            <person name="Jetten M.S.M."/>
            <person name="Mascher T."/>
            <person name="Medema M.H."/>
            <person name="Devos D.P."/>
            <person name="Kaster A.-K."/>
            <person name="Ovreas L."/>
            <person name="Rohde M."/>
            <person name="Galperin M.Y."/>
            <person name="Jogler C."/>
        </authorList>
    </citation>
    <scope>NUCLEOTIDE SEQUENCE [LARGE SCALE GENOMIC DNA]</scope>
    <source>
        <strain evidence="5 6">Mal33</strain>
    </source>
</reference>
<dbReference type="SMART" id="SM00228">
    <property type="entry name" value="PDZ"/>
    <property type="match status" value="1"/>
</dbReference>
<dbReference type="SUPFAM" id="SSF50156">
    <property type="entry name" value="PDZ domain-like"/>
    <property type="match status" value="1"/>
</dbReference>
<dbReference type="Pfam" id="PF13365">
    <property type="entry name" value="Trypsin_2"/>
    <property type="match status" value="1"/>
</dbReference>
<dbReference type="InterPro" id="IPR036034">
    <property type="entry name" value="PDZ_sf"/>
</dbReference>
<accession>A0A518ISF4</accession>
<dbReference type="GO" id="GO:0006508">
    <property type="term" value="P:proteolysis"/>
    <property type="evidence" value="ECO:0007669"/>
    <property type="project" value="UniProtKB-KW"/>
</dbReference>
<gene>
    <name evidence="5" type="primary">hhoB_2</name>
    <name evidence="5" type="ORF">Mal33_20060</name>
</gene>
<dbReference type="InterPro" id="IPR043504">
    <property type="entry name" value="Peptidase_S1_PA_chymotrypsin"/>
</dbReference>
<comment type="similarity">
    <text evidence="1">Belongs to the peptidase S1C family.</text>
</comment>
<dbReference type="PANTHER" id="PTHR22939">
    <property type="entry name" value="SERINE PROTEASE FAMILY S1C HTRA-RELATED"/>
    <property type="match status" value="1"/>
</dbReference>
<sequence length="647" mass="70221">MNNHIGYMLRVILLTFATICPSLGQSLLDFDTDKTVAADADLPPIEKPFLTQIDDFRELQSILQPLARKAIAATVGVRLGDSYASGVIVSSDGYVLTAAHVSGSPGRAVKLTLSDGRTVSGRTLGQNTDVDGALIKIDGSGPWPFLPMADPSVVTRPGDWCLATGHPGGYDHNRPAPLRLGRVISVNGYRLRSDCPIEPGDSGGPLVDLRGYVIGVHSRIYDDATGNLHVPIITYQRTWDRLKESRVSALGPASSFLAQFDFDQDGQLTLTELPEGPRRDAYQRLAETFDFDVQQPQEISELRSRIGLDLSKRSNQQLDRPGQMLFRSPGELETLTDAHFTRGMAALNVLRNVTDEASRWTVDVLVDGKQVATGTILDSRGWIVTKASEIEAARRDAGDEPPRISCHLFDSQRYRAKLVQVDRQYDLAWLKIDAEDLAAVKWRKNGSPTVGQWVVSTSRGRTPLSAGVISVPAREIRSTPGFMGVGGSPTRTDAYVESIVKGSGAADSQLRPGDVIVAVGDVEVPTFAALSAQVRRFVGGDVISLRVKRDDEELTIPVQLGHRTDPKAQDDATMAGRLSSRRDGFPFAFTHDSVLSPEECGGPLIDLDGQAVGINIARSQRTGTLALSATTIQRLLNAIQQRFPESP</sequence>
<dbReference type="PRINTS" id="PR00834">
    <property type="entry name" value="PROTEASES2C"/>
</dbReference>
<dbReference type="InterPro" id="IPR001478">
    <property type="entry name" value="PDZ"/>
</dbReference>
<dbReference type="InterPro" id="IPR009003">
    <property type="entry name" value="Peptidase_S1_PA"/>
</dbReference>
<dbReference type="InterPro" id="IPR018247">
    <property type="entry name" value="EF_Hand_1_Ca_BS"/>
</dbReference>
<dbReference type="Gene3D" id="2.30.42.10">
    <property type="match status" value="1"/>
</dbReference>
<dbReference type="AlphaFoldDB" id="A0A518ISF4"/>
<dbReference type="EMBL" id="CP036318">
    <property type="protein sequence ID" value="QDV56027.1"/>
    <property type="molecule type" value="Genomic_DNA"/>
</dbReference>
<evidence type="ECO:0000256" key="2">
    <source>
        <dbReference type="ARBA" id="ARBA00022670"/>
    </source>
</evidence>
<evidence type="ECO:0000256" key="1">
    <source>
        <dbReference type="ARBA" id="ARBA00010541"/>
    </source>
</evidence>
<keyword evidence="6" id="KW-1185">Reference proteome</keyword>
<evidence type="ECO:0000313" key="5">
    <source>
        <dbReference type="EMBL" id="QDV56027.1"/>
    </source>
</evidence>
<dbReference type="SUPFAM" id="SSF50494">
    <property type="entry name" value="Trypsin-like serine proteases"/>
    <property type="match status" value="2"/>
</dbReference>
<evidence type="ECO:0000256" key="3">
    <source>
        <dbReference type="ARBA" id="ARBA00022801"/>
    </source>
</evidence>
<dbReference type="InterPro" id="IPR001940">
    <property type="entry name" value="Peptidase_S1C"/>
</dbReference>
<name>A0A518ISF4_9BACT</name>
<dbReference type="Gene3D" id="2.40.10.10">
    <property type="entry name" value="Trypsin-like serine proteases"/>
    <property type="match status" value="3"/>
</dbReference>
<dbReference type="PANTHER" id="PTHR22939:SF129">
    <property type="entry name" value="SERINE PROTEASE HTRA2, MITOCHONDRIAL"/>
    <property type="match status" value="1"/>
</dbReference>
<protein>
    <submittedName>
        <fullName evidence="5">Serine protease HhoB</fullName>
    </submittedName>
</protein>
<organism evidence="5 6">
    <name type="scientific">Rosistilla oblonga</name>
    <dbReference type="NCBI Taxonomy" id="2527990"/>
    <lineage>
        <taxon>Bacteria</taxon>
        <taxon>Pseudomonadati</taxon>
        <taxon>Planctomycetota</taxon>
        <taxon>Planctomycetia</taxon>
        <taxon>Pirellulales</taxon>
        <taxon>Pirellulaceae</taxon>
        <taxon>Rosistilla</taxon>
    </lineage>
</organism>
<dbReference type="PROSITE" id="PS50106">
    <property type="entry name" value="PDZ"/>
    <property type="match status" value="1"/>
</dbReference>
<evidence type="ECO:0000259" key="4">
    <source>
        <dbReference type="PROSITE" id="PS50106"/>
    </source>
</evidence>
<dbReference type="PROSITE" id="PS00018">
    <property type="entry name" value="EF_HAND_1"/>
    <property type="match status" value="1"/>
</dbReference>
<dbReference type="RefSeq" id="WP_145284020.1">
    <property type="nucleotide sequence ID" value="NZ_CP036318.1"/>
</dbReference>
<dbReference type="Proteomes" id="UP000316770">
    <property type="component" value="Chromosome"/>
</dbReference>
<keyword evidence="3" id="KW-0378">Hydrolase</keyword>
<keyword evidence="2 5" id="KW-0645">Protease</keyword>
<dbReference type="Pfam" id="PF13180">
    <property type="entry name" value="PDZ_2"/>
    <property type="match status" value="1"/>
</dbReference>